<dbReference type="EMBL" id="CAJNOR010012502">
    <property type="protein sequence ID" value="CAF1668018.1"/>
    <property type="molecule type" value="Genomic_DNA"/>
</dbReference>
<comment type="caution">
    <text evidence="7">The sequence shown here is derived from an EMBL/GenBank/DDBJ whole genome shotgun (WGS) entry which is preliminary data.</text>
</comment>
<feature type="compositionally biased region" description="Acidic residues" evidence="6">
    <location>
        <begin position="404"/>
        <end position="415"/>
    </location>
</feature>
<keyword evidence="5" id="KW-0966">Cell projection</keyword>
<sequence length="518" mass="60348">AFYILLSTMKFQNVSLSLTTKSSIPSISTENYREIMIDPNSSQDADVTLLCYEIRLLHEKDEVFVYFFKNINPNGIWHRMKVHDGDRLVILNGEETLRMTQENVHPILIDKTFSFTFQVVWHPELYIQLETSNRSNTIISHRSDKTLLNNDIYDQVVQILRHHLLYRPNQPYKLVEEFYRTNMTDETETFLDVKKQLAILSNPSIVENNTEEILRNMLEIDNFLKIIGVGLNMEREIYWIWISMKMLVINNPNIQKLRFWGKIFGTQNDYYIVEADFHFFDEIDSNDAEFITYQNMFSAEEETNMITNKTIPPELAGEGVNEKIIYVSTGIDQPFVQLPLVTPEQIELSRRIQRFFTGDLEATVLSPSGFPGVEKHLLRAQIQRVSAGTQIAPKDYFRESVRDESEEEEEEESSNEESNVRNMKLKINDDFKGHTIENLALISGEHWVHCAPYLYAQGRNIYYSQLAGSAKFERNIHSFSSLNDDIAIDEFHPAWSIGVTSTCVPNYTKVFVRSNRWP</sequence>
<dbReference type="Pfam" id="PF04712">
    <property type="entry name" value="Radial_spoke"/>
    <property type="match status" value="1"/>
</dbReference>
<name>A0A816FYP7_ADIRI</name>
<gene>
    <name evidence="7" type="ORF">XAT740_LOCUS58148</name>
</gene>
<dbReference type="PANTHER" id="PTHR13159">
    <property type="entry name" value="RADIAL SPOKEHEAD-RELATED"/>
    <property type="match status" value="1"/>
</dbReference>
<evidence type="ECO:0000313" key="8">
    <source>
        <dbReference type="Proteomes" id="UP000663828"/>
    </source>
</evidence>
<evidence type="ECO:0000256" key="5">
    <source>
        <dbReference type="ARBA" id="ARBA00023273"/>
    </source>
</evidence>
<comment type="subcellular location">
    <subcellularLocation>
        <location evidence="1">Cytoplasm</location>
        <location evidence="1">Cytoskeleton</location>
        <location evidence="1">Cilium axoneme</location>
    </subcellularLocation>
</comment>
<dbReference type="InterPro" id="IPR006802">
    <property type="entry name" value="Radial_spoke"/>
</dbReference>
<accession>A0A816FYP7</accession>
<reference evidence="7" key="1">
    <citation type="submission" date="2021-02" db="EMBL/GenBank/DDBJ databases">
        <authorList>
            <person name="Nowell W R."/>
        </authorList>
    </citation>
    <scope>NUCLEOTIDE SEQUENCE</scope>
</reference>
<dbReference type="GO" id="GO:0001534">
    <property type="term" value="C:radial spoke"/>
    <property type="evidence" value="ECO:0007669"/>
    <property type="project" value="InterPro"/>
</dbReference>
<dbReference type="GO" id="GO:0060294">
    <property type="term" value="P:cilium movement involved in cell motility"/>
    <property type="evidence" value="ECO:0007669"/>
    <property type="project" value="InterPro"/>
</dbReference>
<evidence type="ECO:0000256" key="6">
    <source>
        <dbReference type="SAM" id="MobiDB-lite"/>
    </source>
</evidence>
<evidence type="ECO:0000256" key="2">
    <source>
        <dbReference type="ARBA" id="ARBA00022490"/>
    </source>
</evidence>
<feature type="region of interest" description="Disordered" evidence="6">
    <location>
        <begin position="400"/>
        <end position="421"/>
    </location>
</feature>
<evidence type="ECO:0000256" key="3">
    <source>
        <dbReference type="ARBA" id="ARBA00023069"/>
    </source>
</evidence>
<keyword evidence="2" id="KW-0963">Cytoplasm</keyword>
<evidence type="ECO:0000256" key="1">
    <source>
        <dbReference type="ARBA" id="ARBA00004430"/>
    </source>
</evidence>
<keyword evidence="3" id="KW-0969">Cilium</keyword>
<keyword evidence="4" id="KW-0206">Cytoskeleton</keyword>
<evidence type="ECO:0000256" key="4">
    <source>
        <dbReference type="ARBA" id="ARBA00023212"/>
    </source>
</evidence>
<proteinExistence type="predicted"/>
<keyword evidence="8" id="KW-1185">Reference proteome</keyword>
<evidence type="ECO:0000313" key="7">
    <source>
        <dbReference type="EMBL" id="CAF1668018.1"/>
    </source>
</evidence>
<dbReference type="Proteomes" id="UP000663828">
    <property type="component" value="Unassembled WGS sequence"/>
</dbReference>
<dbReference type="PANTHER" id="PTHR13159:SF0">
    <property type="entry name" value="RADIAL SPOKE HEAD 6 HOMOLOG A"/>
    <property type="match status" value="1"/>
</dbReference>
<feature type="non-terminal residue" evidence="7">
    <location>
        <position position="1"/>
    </location>
</feature>
<dbReference type="AlphaFoldDB" id="A0A816FYP7"/>
<feature type="non-terminal residue" evidence="7">
    <location>
        <position position="518"/>
    </location>
</feature>
<organism evidence="7 8">
    <name type="scientific">Adineta ricciae</name>
    <name type="common">Rotifer</name>
    <dbReference type="NCBI Taxonomy" id="249248"/>
    <lineage>
        <taxon>Eukaryota</taxon>
        <taxon>Metazoa</taxon>
        <taxon>Spiralia</taxon>
        <taxon>Gnathifera</taxon>
        <taxon>Rotifera</taxon>
        <taxon>Eurotatoria</taxon>
        <taxon>Bdelloidea</taxon>
        <taxon>Adinetida</taxon>
        <taxon>Adinetidae</taxon>
        <taxon>Adineta</taxon>
    </lineage>
</organism>
<protein>
    <submittedName>
        <fullName evidence="7">Uncharacterized protein</fullName>
    </submittedName>
</protein>
<dbReference type="GO" id="GO:0035082">
    <property type="term" value="P:axoneme assembly"/>
    <property type="evidence" value="ECO:0007669"/>
    <property type="project" value="TreeGrafter"/>
</dbReference>